<keyword evidence="2" id="KW-1185">Reference proteome</keyword>
<evidence type="ECO:0000313" key="2">
    <source>
        <dbReference type="Proteomes" id="UP000605970"/>
    </source>
</evidence>
<dbReference type="Proteomes" id="UP000605970">
    <property type="component" value="Unassembled WGS sequence"/>
</dbReference>
<dbReference type="AlphaFoldDB" id="A0A8S9ZH23"/>
<sequence length="83" mass="9587">MDGVGNIGKALEKKMKPFIDLDKFKCWTILRLFGDYFWSQCEQITYAKKSIGHGDLRGIITLNYNTTGSLFELCEVFSFHLIM</sequence>
<dbReference type="EMBL" id="JABEBT010000098">
    <property type="protein sequence ID" value="KAF7632622.1"/>
    <property type="molecule type" value="Genomic_DNA"/>
</dbReference>
<comment type="caution">
    <text evidence="1">The sequence shown here is derived from an EMBL/GenBank/DDBJ whole genome shotgun (WGS) entry which is preliminary data.</text>
</comment>
<evidence type="ECO:0000313" key="1">
    <source>
        <dbReference type="EMBL" id="KAF7632622.1"/>
    </source>
</evidence>
<accession>A0A8S9ZH23</accession>
<protein>
    <submittedName>
        <fullName evidence="1">Uncharacterized protein</fullName>
    </submittedName>
</protein>
<proteinExistence type="predicted"/>
<name>A0A8S9ZH23_9BILA</name>
<organism evidence="1 2">
    <name type="scientific">Meloidogyne graminicola</name>
    <dbReference type="NCBI Taxonomy" id="189291"/>
    <lineage>
        <taxon>Eukaryota</taxon>
        <taxon>Metazoa</taxon>
        <taxon>Ecdysozoa</taxon>
        <taxon>Nematoda</taxon>
        <taxon>Chromadorea</taxon>
        <taxon>Rhabditida</taxon>
        <taxon>Tylenchina</taxon>
        <taxon>Tylenchomorpha</taxon>
        <taxon>Tylenchoidea</taxon>
        <taxon>Meloidogynidae</taxon>
        <taxon>Meloidogyninae</taxon>
        <taxon>Meloidogyne</taxon>
    </lineage>
</organism>
<reference evidence="1" key="1">
    <citation type="journal article" date="2020" name="Ecol. Evol.">
        <title>Genome structure and content of the rice root-knot nematode (Meloidogyne graminicola).</title>
        <authorList>
            <person name="Phan N.T."/>
            <person name="Danchin E.G.J."/>
            <person name="Klopp C."/>
            <person name="Perfus-Barbeoch L."/>
            <person name="Kozlowski D.K."/>
            <person name="Koutsovoulos G.D."/>
            <person name="Lopez-Roques C."/>
            <person name="Bouchez O."/>
            <person name="Zahm M."/>
            <person name="Besnard G."/>
            <person name="Bellafiore S."/>
        </authorList>
    </citation>
    <scope>NUCLEOTIDE SEQUENCE</scope>
    <source>
        <strain evidence="1">VN-18</strain>
    </source>
</reference>
<gene>
    <name evidence="1" type="ORF">Mgra_00007997</name>
</gene>